<evidence type="ECO:0000313" key="2">
    <source>
        <dbReference type="EMBL" id="AHY25098.1"/>
    </source>
</evidence>
<keyword evidence="1" id="KW-0472">Membrane</keyword>
<sequence length="127" mass="14970">MKKYHWKNLPRDKNIYEHEVNWDVCSDSHKERLITINGIKTKTPIFIPLGIATWAVATAALVHYMPGTAETVVSLIFGWIIYPITWAVIIIFVKFFTNLIFKIIRDNKEKKIQDKKDFSDFIKNCRR</sequence>
<dbReference type="KEGG" id="vg:26638029"/>
<dbReference type="GeneID" id="26638029"/>
<reference evidence="2 3" key="1">
    <citation type="journal article" date="2015" name="Plant Pathol. J.">
        <title>Isolation and Genomic Characterization of the T4-Like Bacteriophage PM2 Infecting Pectobacterium carotovorum subsp. carotovorum.</title>
        <authorList>
            <person name="Lim J.A."/>
            <person name="Lee D.H."/>
            <person name="Heu S."/>
        </authorList>
    </citation>
    <scope>NUCLEOTIDE SEQUENCE [LARGE SCALE GENOMIC DNA]</scope>
</reference>
<feature type="transmembrane region" description="Helical" evidence="1">
    <location>
        <begin position="45"/>
        <end position="64"/>
    </location>
</feature>
<accession>A0A0A0Q0P5</accession>
<keyword evidence="1" id="KW-1133">Transmembrane helix</keyword>
<keyword evidence="1" id="KW-0812">Transmembrane</keyword>
<proteinExistence type="predicted"/>
<gene>
    <name evidence="2" type="ORF">PM2_136</name>
</gene>
<protein>
    <submittedName>
        <fullName evidence="2">Uncharacterized protein</fullName>
    </submittedName>
</protein>
<evidence type="ECO:0000313" key="3">
    <source>
        <dbReference type="Proteomes" id="UP000030739"/>
    </source>
</evidence>
<name>A0A0A0Q0P5_9CAUD</name>
<keyword evidence="3" id="KW-1185">Reference proteome</keyword>
<dbReference type="Proteomes" id="UP000030739">
    <property type="component" value="Segment"/>
</dbReference>
<organism evidence="2 3">
    <name type="scientific">Pectobacterium bacteriophage PM2</name>
    <dbReference type="NCBI Taxonomy" id="1429794"/>
    <lineage>
        <taxon>Viruses</taxon>
        <taxon>Duplodnaviria</taxon>
        <taxon>Heunggongvirae</taxon>
        <taxon>Uroviricota</taxon>
        <taxon>Caudoviricetes</taxon>
        <taxon>Pantevenvirales</taxon>
        <taxon>Straboviridae</taxon>
        <taxon>Tevenvirinae</taxon>
        <taxon>Mosugukvirus</taxon>
        <taxon>Mosugukvirus pm2</taxon>
    </lineage>
</organism>
<evidence type="ECO:0000256" key="1">
    <source>
        <dbReference type="SAM" id="Phobius"/>
    </source>
</evidence>
<dbReference type="EMBL" id="KF835987">
    <property type="protein sequence ID" value="AHY25098.1"/>
    <property type="molecule type" value="Genomic_DNA"/>
</dbReference>
<dbReference type="RefSeq" id="YP_009211557.1">
    <property type="nucleotide sequence ID" value="NC_028940.1"/>
</dbReference>
<feature type="transmembrane region" description="Helical" evidence="1">
    <location>
        <begin position="76"/>
        <end position="101"/>
    </location>
</feature>